<dbReference type="PANTHER" id="PTHR45286:SF1">
    <property type="entry name" value="CHAPERONE DNAJ-DOMAIN SUPERFAMILY PROTEIN"/>
    <property type="match status" value="1"/>
</dbReference>
<organism evidence="1 2">
    <name type="scientific">Kingdonia uniflora</name>
    <dbReference type="NCBI Taxonomy" id="39325"/>
    <lineage>
        <taxon>Eukaryota</taxon>
        <taxon>Viridiplantae</taxon>
        <taxon>Streptophyta</taxon>
        <taxon>Embryophyta</taxon>
        <taxon>Tracheophyta</taxon>
        <taxon>Spermatophyta</taxon>
        <taxon>Magnoliopsida</taxon>
        <taxon>Ranunculales</taxon>
        <taxon>Circaeasteraceae</taxon>
        <taxon>Kingdonia</taxon>
    </lineage>
</organism>
<gene>
    <name evidence="1" type="ORF">GIB67_030435</name>
</gene>
<dbReference type="Proteomes" id="UP000541444">
    <property type="component" value="Unassembled WGS sequence"/>
</dbReference>
<name>A0A7J7NDT9_9MAGN</name>
<reference evidence="1 2" key="1">
    <citation type="journal article" date="2020" name="IScience">
        <title>Genome Sequencing of the Endangered Kingdonia uniflora (Circaeasteraceae, Ranunculales) Reveals Potential Mechanisms of Evolutionary Specialization.</title>
        <authorList>
            <person name="Sun Y."/>
            <person name="Deng T."/>
            <person name="Zhang A."/>
            <person name="Moore M.J."/>
            <person name="Landis J.B."/>
            <person name="Lin N."/>
            <person name="Zhang H."/>
            <person name="Zhang X."/>
            <person name="Huang J."/>
            <person name="Zhang X."/>
            <person name="Sun H."/>
            <person name="Wang H."/>
        </authorList>
    </citation>
    <scope>NUCLEOTIDE SEQUENCE [LARGE SCALE GENOMIC DNA]</scope>
    <source>
        <strain evidence="1">TB1705</strain>
        <tissue evidence="1">Leaf</tissue>
    </source>
</reference>
<proteinExistence type="predicted"/>
<dbReference type="AlphaFoldDB" id="A0A7J7NDT9"/>
<keyword evidence="2" id="KW-1185">Reference proteome</keyword>
<dbReference type="OrthoDB" id="445556at2759"/>
<comment type="caution">
    <text evidence="1">The sequence shown here is derived from an EMBL/GenBank/DDBJ whole genome shotgun (WGS) entry which is preliminary data.</text>
</comment>
<accession>A0A7J7NDT9</accession>
<dbReference type="EMBL" id="JACGCM010000857">
    <property type="protein sequence ID" value="KAF6165253.1"/>
    <property type="molecule type" value="Genomic_DNA"/>
</dbReference>
<evidence type="ECO:0000313" key="2">
    <source>
        <dbReference type="Proteomes" id="UP000541444"/>
    </source>
</evidence>
<dbReference type="PANTHER" id="PTHR45286">
    <property type="entry name" value="CHAPERONE DNAJ-DOMAIN SUPERFAMILY PROTEIN"/>
    <property type="match status" value="1"/>
</dbReference>
<sequence length="393" mass="44319">MAYSIRKINFLILGTSINIDWQILSDSDKRFHYDNYLFSQRKIVQKISKQGSSLYTYESHITVSNQMEVVEWLRSYRLAINEIVAQRKVVVGSGYFAELEGEFYSAIQAAFYGPLIESMDLLPDCFEADERSVYETSEVLHLVSGRDLFGIVCLVNKLPELSHTCYAKLSSFTSVGSNLCQSVVNTSIVSKSGSLDNGGTHNVESVHNISYVPDVYKELELHISGKVVAVATRVPPKSCRIGIQNKDSQDHIHVFLRTPECSVSNAGSRFLLGTVTGIGTNPEEGSCFVYNNFGTKTHVVMKHRTLMVKHLHWYEVGDEVSVCECRCSRARLPPSKYLSLSPFRLYTFWLFEPRCSMHDIGGWYIETFGRNKEGRTVPSQRQWDGFAASIVAP</sequence>
<evidence type="ECO:0000313" key="1">
    <source>
        <dbReference type="EMBL" id="KAF6165253.1"/>
    </source>
</evidence>
<protein>
    <submittedName>
        <fullName evidence="1">Uncharacterized protein</fullName>
    </submittedName>
</protein>